<evidence type="ECO:0000256" key="3">
    <source>
        <dbReference type="ARBA" id="ARBA00022737"/>
    </source>
</evidence>
<comment type="subcellular location">
    <subcellularLocation>
        <location evidence="1">Nucleus</location>
    </subcellularLocation>
</comment>
<keyword evidence="5" id="KW-0862">Zinc</keyword>
<name>A0A226CWJ7_FOLCA</name>
<keyword evidence="3" id="KW-0677">Repeat</keyword>
<keyword evidence="2" id="KW-0479">Metal-binding</keyword>
<gene>
    <name evidence="11" type="ORF">Fcan01_27906</name>
</gene>
<dbReference type="GO" id="GO:0006355">
    <property type="term" value="P:regulation of DNA-templated transcription"/>
    <property type="evidence" value="ECO:0007669"/>
    <property type="project" value="UniProtKB-ARBA"/>
</dbReference>
<keyword evidence="4 9" id="KW-0863">Zinc-finger</keyword>
<evidence type="ECO:0000256" key="9">
    <source>
        <dbReference type="PROSITE-ProRule" id="PRU00042"/>
    </source>
</evidence>
<dbReference type="Proteomes" id="UP000198287">
    <property type="component" value="Unassembled WGS sequence"/>
</dbReference>
<dbReference type="InterPro" id="IPR036236">
    <property type="entry name" value="Znf_C2H2_sf"/>
</dbReference>
<evidence type="ECO:0000313" key="11">
    <source>
        <dbReference type="EMBL" id="OXA37343.1"/>
    </source>
</evidence>
<dbReference type="PROSITE" id="PS00028">
    <property type="entry name" value="ZINC_FINGER_C2H2_1"/>
    <property type="match status" value="5"/>
</dbReference>
<dbReference type="Pfam" id="PF00096">
    <property type="entry name" value="zf-C2H2"/>
    <property type="match status" value="4"/>
</dbReference>
<dbReference type="InterPro" id="IPR050636">
    <property type="entry name" value="C2H2-ZF_domain-containing"/>
</dbReference>
<evidence type="ECO:0000256" key="1">
    <source>
        <dbReference type="ARBA" id="ARBA00004123"/>
    </source>
</evidence>
<accession>A0A226CWJ7</accession>
<feature type="domain" description="C2H2-type" evidence="10">
    <location>
        <begin position="116"/>
        <end position="144"/>
    </location>
</feature>
<feature type="domain" description="C2H2-type" evidence="10">
    <location>
        <begin position="148"/>
        <end position="178"/>
    </location>
</feature>
<dbReference type="GO" id="GO:0008270">
    <property type="term" value="F:zinc ion binding"/>
    <property type="evidence" value="ECO:0007669"/>
    <property type="project" value="UniProtKB-KW"/>
</dbReference>
<evidence type="ECO:0000256" key="5">
    <source>
        <dbReference type="ARBA" id="ARBA00022833"/>
    </source>
</evidence>
<evidence type="ECO:0000313" key="12">
    <source>
        <dbReference type="Proteomes" id="UP000198287"/>
    </source>
</evidence>
<dbReference type="SMART" id="SM00355">
    <property type="entry name" value="ZnF_C2H2"/>
    <property type="match status" value="7"/>
</dbReference>
<dbReference type="PANTHER" id="PTHR47772:SF11">
    <property type="entry name" value="C2H2-TYPE DOMAIN-CONTAINING PROTEIN"/>
    <property type="match status" value="1"/>
</dbReference>
<organism evidence="11 12">
    <name type="scientific">Folsomia candida</name>
    <name type="common">Springtail</name>
    <dbReference type="NCBI Taxonomy" id="158441"/>
    <lineage>
        <taxon>Eukaryota</taxon>
        <taxon>Metazoa</taxon>
        <taxon>Ecdysozoa</taxon>
        <taxon>Arthropoda</taxon>
        <taxon>Hexapoda</taxon>
        <taxon>Collembola</taxon>
        <taxon>Entomobryomorpha</taxon>
        <taxon>Isotomoidea</taxon>
        <taxon>Isotomidae</taxon>
        <taxon>Proisotominae</taxon>
        <taxon>Folsomia</taxon>
    </lineage>
</organism>
<dbReference type="PANTHER" id="PTHR47772">
    <property type="entry name" value="ZINC FINGER PROTEIN 200"/>
    <property type="match status" value="1"/>
</dbReference>
<evidence type="ECO:0000256" key="8">
    <source>
        <dbReference type="ARBA" id="ARBA00023242"/>
    </source>
</evidence>
<dbReference type="AlphaFoldDB" id="A0A226CWJ7"/>
<keyword evidence="7" id="KW-0804">Transcription</keyword>
<evidence type="ECO:0000256" key="4">
    <source>
        <dbReference type="ARBA" id="ARBA00022771"/>
    </source>
</evidence>
<protein>
    <submittedName>
        <fullName evidence="11">Zinc finger protein 37</fullName>
    </submittedName>
</protein>
<feature type="domain" description="C2H2-type" evidence="10">
    <location>
        <begin position="59"/>
        <end position="81"/>
    </location>
</feature>
<evidence type="ECO:0000259" key="10">
    <source>
        <dbReference type="PROSITE" id="PS50157"/>
    </source>
</evidence>
<keyword evidence="8" id="KW-0539">Nucleus</keyword>
<feature type="domain" description="C2H2-type" evidence="10">
    <location>
        <begin position="180"/>
        <end position="207"/>
    </location>
</feature>
<dbReference type="InterPro" id="IPR013087">
    <property type="entry name" value="Znf_C2H2_type"/>
</dbReference>
<proteinExistence type="predicted"/>
<sequence>MKLWTSAKIQRKRLELARPNTSFYSLDSCYHSVIIPTNLNMLNKDGSIHEMDHTQRAAFECPNCSKMFKTKSAFTQHLVTHDPNVKVKCQICGKISKNPALYSTHLARVHSDRERPSCDICDRVFFSRVTLRKHRDTVHTRIEGRARFPCKIPGCGKTYLNKGSLWSHVKAEHGENKVRFGCTLCPKEFKNRTDLADHIRTHTTEKPFSCPTCGKKFRQRQHLKPHQKTHLDKSARESFPCLDCPAAVFLTKRGLQEHVRAYHEDR</sequence>
<reference evidence="11 12" key="1">
    <citation type="submission" date="2015-12" db="EMBL/GenBank/DDBJ databases">
        <title>The genome of Folsomia candida.</title>
        <authorList>
            <person name="Faddeeva A."/>
            <person name="Derks M.F."/>
            <person name="Anvar Y."/>
            <person name="Smit S."/>
            <person name="Van Straalen N."/>
            <person name="Roelofs D."/>
        </authorList>
    </citation>
    <scope>NUCLEOTIDE SEQUENCE [LARGE SCALE GENOMIC DNA]</scope>
    <source>
        <strain evidence="11 12">VU population</strain>
        <tissue evidence="11">Whole body</tissue>
    </source>
</reference>
<dbReference type="STRING" id="158441.A0A226CWJ7"/>
<dbReference type="EMBL" id="LNIX01000059">
    <property type="protein sequence ID" value="OXA37343.1"/>
    <property type="molecule type" value="Genomic_DNA"/>
</dbReference>
<feature type="domain" description="C2H2-type" evidence="10">
    <location>
        <begin position="208"/>
        <end position="235"/>
    </location>
</feature>
<dbReference type="OMA" id="NDDEFIC"/>
<comment type="caution">
    <text evidence="11">The sequence shown here is derived from an EMBL/GenBank/DDBJ whole genome shotgun (WGS) entry which is preliminary data.</text>
</comment>
<dbReference type="SUPFAM" id="SSF57667">
    <property type="entry name" value="beta-beta-alpha zinc fingers"/>
    <property type="match status" value="4"/>
</dbReference>
<dbReference type="GO" id="GO:0005634">
    <property type="term" value="C:nucleus"/>
    <property type="evidence" value="ECO:0007669"/>
    <property type="project" value="UniProtKB-SubCell"/>
</dbReference>
<evidence type="ECO:0000256" key="6">
    <source>
        <dbReference type="ARBA" id="ARBA00023015"/>
    </source>
</evidence>
<evidence type="ECO:0000256" key="2">
    <source>
        <dbReference type="ARBA" id="ARBA00022723"/>
    </source>
</evidence>
<keyword evidence="6" id="KW-0805">Transcription regulation</keyword>
<evidence type="ECO:0000256" key="7">
    <source>
        <dbReference type="ARBA" id="ARBA00023163"/>
    </source>
</evidence>
<dbReference type="FunFam" id="3.30.160.60:FF:002343">
    <property type="entry name" value="Zinc finger protein 33A"/>
    <property type="match status" value="1"/>
</dbReference>
<dbReference type="PROSITE" id="PS50157">
    <property type="entry name" value="ZINC_FINGER_C2H2_2"/>
    <property type="match status" value="5"/>
</dbReference>
<dbReference type="OrthoDB" id="40579at2759"/>
<keyword evidence="12" id="KW-1185">Reference proteome</keyword>
<dbReference type="Gene3D" id="3.30.160.60">
    <property type="entry name" value="Classic Zinc Finger"/>
    <property type="match status" value="5"/>
</dbReference>